<sequence>MTLEKRFPTLFSQPHAREWLLEKASDLASNTVSAYGHALVDYFRFCAIRAINPPDAKRTDVRAYVTDLKSRSKFGMPARRPGYVKSTTHDGFANATIRLRVTTVRLYYEYLIDEEVRTTNPIKIVKYKRGRGFNGNSRGMVERYEKDPWLPNETQWQALLNAASSECIRNRFMLALAYDTGVRRAELCALETGDIDPSQRLLHLRAKTTKSQRARQVPYSQATGELYAAYLQHRRRISRAPGPLFLSESRRNKGLPISFWTWSKVVKALGERAGLPLFTPHTLRHLRLTDLAQAGWKMAEIAALAGHVHPATTMIYVHISGRELSERFRQTLDSTLDWRQETMQTSLQ</sequence>
<dbReference type="InterPro" id="IPR013762">
    <property type="entry name" value="Integrase-like_cat_sf"/>
</dbReference>
<dbReference type="Gene3D" id="1.10.443.10">
    <property type="entry name" value="Intergrase catalytic core"/>
    <property type="match status" value="1"/>
</dbReference>
<keyword evidence="3 5" id="KW-0238">DNA-binding</keyword>
<evidence type="ECO:0000256" key="5">
    <source>
        <dbReference type="PROSITE-ProRule" id="PRU01248"/>
    </source>
</evidence>
<dbReference type="OrthoDB" id="864726at2"/>
<organism evidence="8 9">
    <name type="scientific">Hymenobacter nivis</name>
    <dbReference type="NCBI Taxonomy" id="1850093"/>
    <lineage>
        <taxon>Bacteria</taxon>
        <taxon>Pseudomonadati</taxon>
        <taxon>Bacteroidota</taxon>
        <taxon>Cytophagia</taxon>
        <taxon>Cytophagales</taxon>
        <taxon>Hymenobacteraceae</taxon>
        <taxon>Hymenobacter</taxon>
    </lineage>
</organism>
<dbReference type="GO" id="GO:0015074">
    <property type="term" value="P:DNA integration"/>
    <property type="evidence" value="ECO:0007669"/>
    <property type="project" value="UniProtKB-KW"/>
</dbReference>
<dbReference type="GO" id="GO:0007059">
    <property type="term" value="P:chromosome segregation"/>
    <property type="evidence" value="ECO:0007669"/>
    <property type="project" value="UniProtKB-KW"/>
</dbReference>
<keyword evidence="2" id="KW-0229">DNA integration</keyword>
<dbReference type="Gene3D" id="1.10.150.130">
    <property type="match status" value="1"/>
</dbReference>
<dbReference type="Proteomes" id="UP000317646">
    <property type="component" value="Unassembled WGS sequence"/>
</dbReference>
<dbReference type="PANTHER" id="PTHR30349">
    <property type="entry name" value="PHAGE INTEGRASE-RELATED"/>
    <property type="match status" value="1"/>
</dbReference>
<dbReference type="GO" id="GO:0006310">
    <property type="term" value="P:DNA recombination"/>
    <property type="evidence" value="ECO:0007669"/>
    <property type="project" value="UniProtKB-KW"/>
</dbReference>
<keyword evidence="1" id="KW-0159">Chromosome partition</keyword>
<evidence type="ECO:0000256" key="1">
    <source>
        <dbReference type="ARBA" id="ARBA00022829"/>
    </source>
</evidence>
<feature type="domain" description="Tyr recombinase" evidence="6">
    <location>
        <begin position="145"/>
        <end position="329"/>
    </location>
</feature>
<keyword evidence="4" id="KW-0233">DNA recombination</keyword>
<dbReference type="PROSITE" id="PS51900">
    <property type="entry name" value="CB"/>
    <property type="match status" value="1"/>
</dbReference>
<dbReference type="InterPro" id="IPR011010">
    <property type="entry name" value="DNA_brk_join_enz"/>
</dbReference>
<evidence type="ECO:0000256" key="3">
    <source>
        <dbReference type="ARBA" id="ARBA00023125"/>
    </source>
</evidence>
<dbReference type="GO" id="GO:0003677">
    <property type="term" value="F:DNA binding"/>
    <property type="evidence" value="ECO:0007669"/>
    <property type="project" value="UniProtKB-UniRule"/>
</dbReference>
<protein>
    <submittedName>
        <fullName evidence="8">Site-specific integrase</fullName>
    </submittedName>
</protein>
<dbReference type="PANTHER" id="PTHR30349:SF81">
    <property type="entry name" value="TYROSINE RECOMBINASE XERC"/>
    <property type="match status" value="1"/>
</dbReference>
<keyword evidence="9" id="KW-1185">Reference proteome</keyword>
<feature type="domain" description="Core-binding (CB)" evidence="7">
    <location>
        <begin position="10"/>
        <end position="112"/>
    </location>
</feature>
<dbReference type="Pfam" id="PF00589">
    <property type="entry name" value="Phage_integrase"/>
    <property type="match status" value="1"/>
</dbReference>
<proteinExistence type="predicted"/>
<dbReference type="SUPFAM" id="SSF56349">
    <property type="entry name" value="DNA breaking-rejoining enzymes"/>
    <property type="match status" value="1"/>
</dbReference>
<evidence type="ECO:0000313" key="9">
    <source>
        <dbReference type="Proteomes" id="UP000317646"/>
    </source>
</evidence>
<dbReference type="PROSITE" id="PS51898">
    <property type="entry name" value="TYR_RECOMBINASE"/>
    <property type="match status" value="1"/>
</dbReference>
<comment type="caution">
    <text evidence="8">The sequence shown here is derived from an EMBL/GenBank/DDBJ whole genome shotgun (WGS) entry which is preliminary data.</text>
</comment>
<name>A0A502GBC1_9BACT</name>
<dbReference type="CDD" id="cd00397">
    <property type="entry name" value="DNA_BRE_C"/>
    <property type="match status" value="1"/>
</dbReference>
<dbReference type="AlphaFoldDB" id="A0A502GBC1"/>
<dbReference type="EMBL" id="RCYZ01000018">
    <property type="protein sequence ID" value="TPG58003.1"/>
    <property type="molecule type" value="Genomic_DNA"/>
</dbReference>
<evidence type="ECO:0000259" key="7">
    <source>
        <dbReference type="PROSITE" id="PS51900"/>
    </source>
</evidence>
<evidence type="ECO:0000259" key="6">
    <source>
        <dbReference type="PROSITE" id="PS51898"/>
    </source>
</evidence>
<gene>
    <name evidence="8" type="ORF">EAH73_22685</name>
</gene>
<evidence type="ECO:0000256" key="4">
    <source>
        <dbReference type="ARBA" id="ARBA00023172"/>
    </source>
</evidence>
<dbReference type="InterPro" id="IPR010998">
    <property type="entry name" value="Integrase_recombinase_N"/>
</dbReference>
<accession>A0A502GBC1</accession>
<dbReference type="InterPro" id="IPR044068">
    <property type="entry name" value="CB"/>
</dbReference>
<dbReference type="InterPro" id="IPR050090">
    <property type="entry name" value="Tyrosine_recombinase_XerCD"/>
</dbReference>
<reference evidence="8 9" key="1">
    <citation type="journal article" date="2019" name="Environ. Microbiol.">
        <title>Species interactions and distinct microbial communities in high Arctic permafrost affected cryosols are associated with the CH4 and CO2 gas fluxes.</title>
        <authorList>
            <person name="Altshuler I."/>
            <person name="Hamel J."/>
            <person name="Turney S."/>
            <person name="Magnuson E."/>
            <person name="Levesque R."/>
            <person name="Greer C."/>
            <person name="Whyte L.G."/>
        </authorList>
    </citation>
    <scope>NUCLEOTIDE SEQUENCE [LARGE SCALE GENOMIC DNA]</scope>
    <source>
        <strain evidence="8 9">S9.2P</strain>
    </source>
</reference>
<evidence type="ECO:0000256" key="2">
    <source>
        <dbReference type="ARBA" id="ARBA00022908"/>
    </source>
</evidence>
<evidence type="ECO:0000313" key="8">
    <source>
        <dbReference type="EMBL" id="TPG58003.1"/>
    </source>
</evidence>
<dbReference type="InterPro" id="IPR002104">
    <property type="entry name" value="Integrase_catalytic"/>
</dbReference>